<feature type="region of interest" description="Disordered" evidence="1">
    <location>
        <begin position="1"/>
        <end position="24"/>
    </location>
</feature>
<gene>
    <name evidence="2" type="ORF">EA661_01210</name>
</gene>
<evidence type="ECO:0000256" key="1">
    <source>
        <dbReference type="SAM" id="MobiDB-lite"/>
    </source>
</evidence>
<evidence type="ECO:0000313" key="2">
    <source>
        <dbReference type="EMBL" id="TAA32931.1"/>
    </source>
</evidence>
<comment type="caution">
    <text evidence="2">The sequence shown here is derived from an EMBL/GenBank/DDBJ whole genome shotgun (WGS) entry which is preliminary data.</text>
</comment>
<accession>A0A4Q8LQ01</accession>
<organism evidence="2 3">
    <name type="scientific">Pseudoxanthomonas winnipegensis</name>
    <dbReference type="NCBI Taxonomy" id="2480810"/>
    <lineage>
        <taxon>Bacteria</taxon>
        <taxon>Pseudomonadati</taxon>
        <taxon>Pseudomonadota</taxon>
        <taxon>Gammaproteobacteria</taxon>
        <taxon>Lysobacterales</taxon>
        <taxon>Lysobacteraceae</taxon>
        <taxon>Pseudoxanthomonas</taxon>
    </lineage>
</organism>
<name>A0A4Q8LQ01_9GAMM</name>
<feature type="compositionally biased region" description="Basic and acidic residues" evidence="1">
    <location>
        <begin position="11"/>
        <end position="24"/>
    </location>
</feature>
<sequence>MDVSHNASKPPEPREVYAPKGHEGALDPDRAIVVGNRGVGKSFWSGALTEDKTRELLDLAYPKLKLASVRASLGFSGEDFSTEVCPSSRILASLLKKGAAPEDIWRVVFIKAVNPKWRALSFSDAVERIESDPEGYEASMLSADKALREAKIKHVIVFDALDRLGESWQTVRELTRGLLRLALSLRSYSSIRAKIFIRPDQGDDNLIFDFPDASKLRAERVELKWSTNDLYGLMYSWLLNSPDSAVAFAEVLEAKKIPARKERGVLVIPDELKVDESLQAGLFSFMAGEYMGSDHRRGRTYTWLPNHLGDAHGQTAPRTFLTALKFAADKGVHDLATARKQAVDYHGIKEGVQKASQVRLDQLAEDHIWIKDVLGALPGMEVPCPEQAIIAKWKAGGVVRKIRKDVEAGKYLGPLELQSGAAEPALLDALTRLGITERRSSGKINIPDIFRVAASIKRRGGVKPPSK</sequence>
<protein>
    <submittedName>
        <fullName evidence="2">Uncharacterized protein</fullName>
    </submittedName>
</protein>
<dbReference type="AlphaFoldDB" id="A0A4Q8LQ01"/>
<dbReference type="RefSeq" id="WP_130514942.1">
    <property type="nucleotide sequence ID" value="NZ_SHMB01000001.1"/>
</dbReference>
<evidence type="ECO:0000313" key="3">
    <source>
        <dbReference type="Proteomes" id="UP000291286"/>
    </source>
</evidence>
<dbReference type="EMBL" id="SHMB01000001">
    <property type="protein sequence ID" value="TAA32931.1"/>
    <property type="molecule type" value="Genomic_DNA"/>
</dbReference>
<dbReference type="Proteomes" id="UP000291286">
    <property type="component" value="Unassembled WGS sequence"/>
</dbReference>
<reference evidence="2 3" key="1">
    <citation type="submission" date="2019-02" db="EMBL/GenBank/DDBJ databases">
        <title>WGS of Pseudoxanthomonas species novum from clinical isolates.</title>
        <authorList>
            <person name="Bernier A.-M."/>
            <person name="Bernard K."/>
            <person name="Vachon A."/>
        </authorList>
    </citation>
    <scope>NUCLEOTIDE SEQUENCE [LARGE SCALE GENOMIC DNA]</scope>
    <source>
        <strain evidence="2 3">NML171202</strain>
    </source>
</reference>
<proteinExistence type="predicted"/>